<evidence type="ECO:0000256" key="3">
    <source>
        <dbReference type="ARBA" id="ARBA00022448"/>
    </source>
</evidence>
<evidence type="ECO:0000256" key="4">
    <source>
        <dbReference type="ARBA" id="ARBA00022490"/>
    </source>
</evidence>
<keyword evidence="3" id="KW-0813">Transport</keyword>
<protein>
    <recommendedName>
        <fullName evidence="7">Importin N-terminal domain-containing protein</fullName>
    </recommendedName>
</protein>
<dbReference type="SUPFAM" id="SSF48371">
    <property type="entry name" value="ARM repeat"/>
    <property type="match status" value="1"/>
</dbReference>
<comment type="similarity">
    <text evidence="2">Belongs to the importin beta family. Importin beta-1 subfamily.</text>
</comment>
<evidence type="ECO:0000256" key="2">
    <source>
        <dbReference type="ARBA" id="ARBA00010907"/>
    </source>
</evidence>
<evidence type="ECO:0000313" key="9">
    <source>
        <dbReference type="Proteomes" id="UP001530315"/>
    </source>
</evidence>
<feature type="domain" description="Importin N-terminal" evidence="7">
    <location>
        <begin position="24"/>
        <end position="104"/>
    </location>
</feature>
<keyword evidence="4" id="KW-0963">Cytoplasm</keyword>
<evidence type="ECO:0000256" key="1">
    <source>
        <dbReference type="ARBA" id="ARBA00004496"/>
    </source>
</evidence>
<organism evidence="8 9">
    <name type="scientific">Stephanodiscus triporus</name>
    <dbReference type="NCBI Taxonomy" id="2934178"/>
    <lineage>
        <taxon>Eukaryota</taxon>
        <taxon>Sar</taxon>
        <taxon>Stramenopiles</taxon>
        <taxon>Ochrophyta</taxon>
        <taxon>Bacillariophyta</taxon>
        <taxon>Coscinodiscophyceae</taxon>
        <taxon>Thalassiosirophycidae</taxon>
        <taxon>Stephanodiscales</taxon>
        <taxon>Stephanodiscaceae</taxon>
        <taxon>Stephanodiscus</taxon>
    </lineage>
</organism>
<dbReference type="Pfam" id="PF13513">
    <property type="entry name" value="HEAT_EZ"/>
    <property type="match status" value="1"/>
</dbReference>
<evidence type="ECO:0000313" key="8">
    <source>
        <dbReference type="EMBL" id="KAL3774700.1"/>
    </source>
</evidence>
<evidence type="ECO:0000259" key="7">
    <source>
        <dbReference type="PROSITE" id="PS50166"/>
    </source>
</evidence>
<keyword evidence="5" id="KW-0677">Repeat</keyword>
<comment type="caution">
    <text evidence="8">The sequence shown here is derived from an EMBL/GenBank/DDBJ whole genome shotgun (WGS) entry which is preliminary data.</text>
</comment>
<keyword evidence="6" id="KW-0653">Protein transport</keyword>
<accession>A0ABD3NF74</accession>
<dbReference type="SMART" id="SM00913">
    <property type="entry name" value="IBN_N"/>
    <property type="match status" value="1"/>
</dbReference>
<dbReference type="Gene3D" id="1.25.10.10">
    <property type="entry name" value="Leucine-rich Repeat Variant"/>
    <property type="match status" value="1"/>
</dbReference>
<evidence type="ECO:0000256" key="6">
    <source>
        <dbReference type="ARBA" id="ARBA00022927"/>
    </source>
</evidence>
<dbReference type="Proteomes" id="UP001530315">
    <property type="component" value="Unassembled WGS sequence"/>
</dbReference>
<dbReference type="InterPro" id="IPR016024">
    <property type="entry name" value="ARM-type_fold"/>
</dbReference>
<name>A0ABD3NF74_9STRA</name>
<dbReference type="Pfam" id="PF03810">
    <property type="entry name" value="IBN_N"/>
    <property type="match status" value="1"/>
</dbReference>
<gene>
    <name evidence="8" type="ORF">ACHAW5_003772</name>
</gene>
<dbReference type="EMBL" id="JALLAZ020001451">
    <property type="protein sequence ID" value="KAL3774700.1"/>
    <property type="molecule type" value="Genomic_DNA"/>
</dbReference>
<dbReference type="PROSITE" id="PS50166">
    <property type="entry name" value="IMPORTIN_B_NT"/>
    <property type="match status" value="1"/>
</dbReference>
<proteinExistence type="inferred from homology"/>
<sequence length="879" mass="95734">MSAPDLTATLVACQSPDPALRTAAESALSNAERNNLAEFFVALANELASEGKDVTVRQLAGLHFKNLLVAKDDALQVEKHDKWKAIAPEVRSVIKSTILGAIRSPVAVARHTAAQASSEIATVELPYKEWPEFLSVMMENVTGGGIDDGIKISSLECLGFTCERIALTMGASPDTPEISPEVTDLMLTTIVDGIRSDRPDPIRFAAARALGNSLSFTRKNMENPAERDMILKTICDATQSADSGVRAAAYECIIQIAFQYYDKLQAYMQTLFQLTFATIRNDEEKVALQAIEFWSTLAEEEMELNDVAAELAEAGQTPPPESACVGYVNAALEHLVPLLTETLTKQDEEVELDDDQWNLSMSGATCLQLVANTVEDAIVPRIMPFVQQNIQSENWRYREAATMAFSSILEGPSDEAIGPYVNQSIPFLLAALSDTNDLVKDTTAWTIGRICDLHVRSIPEDIFPTLVNGLAGKLLNETPRVSSQACFGIHNLAAAFQNDSAAATSGTNALSPYMANLLQTLLQVVDRNDASESNLCIAAFEAISVLIQNAAPDVKYVLLQLLPVIIGRLAQSFDMPALTNEDKEQREGVQGLLCGLIQVLSVKVTKEELLPYCDAIMTNFLQVLQTKNSTCHEEALSASSAIANILEGDFVKYMGAMQPFLISGLRNFEAYQVCTVAVGLVGDISRAIEGAMKPYCDEIMSALVEALQNSALHRSVKPPVLSCFGDIALAITSEYEPYLQVSLMMLLQAAQTRAPDDDDDLIDYVNMLREGILEAYTGIIQGLKDGNRTDLLLPYVDAILSFLEMLASDRKNDYDNEVLGKAVGLVGDIASSFGVHIKEQIRQPYVMELLKEGHATGDPTIVETCDWASNVVQQILTAF</sequence>
<keyword evidence="9" id="KW-1185">Reference proteome</keyword>
<dbReference type="Pfam" id="PF25574">
    <property type="entry name" value="TPR_IMB1"/>
    <property type="match status" value="1"/>
</dbReference>
<reference evidence="8 9" key="1">
    <citation type="submission" date="2024-10" db="EMBL/GenBank/DDBJ databases">
        <title>Updated reference genomes for cyclostephanoid diatoms.</title>
        <authorList>
            <person name="Roberts W.R."/>
            <person name="Alverson A.J."/>
        </authorList>
    </citation>
    <scope>NUCLEOTIDE SEQUENCE [LARGE SCALE GENOMIC DNA]</scope>
    <source>
        <strain evidence="8 9">AJA276-08</strain>
    </source>
</reference>
<dbReference type="InterPro" id="IPR011989">
    <property type="entry name" value="ARM-like"/>
</dbReference>
<dbReference type="FunFam" id="1.25.10.10:FF:000027">
    <property type="entry name" value="Importin subunit beta-1"/>
    <property type="match status" value="1"/>
</dbReference>
<evidence type="ECO:0000256" key="5">
    <source>
        <dbReference type="ARBA" id="ARBA00022737"/>
    </source>
</evidence>
<dbReference type="InterPro" id="IPR001494">
    <property type="entry name" value="Importin-beta_N"/>
</dbReference>
<dbReference type="AlphaFoldDB" id="A0ABD3NF74"/>
<dbReference type="PANTHER" id="PTHR10527">
    <property type="entry name" value="IMPORTIN BETA"/>
    <property type="match status" value="1"/>
</dbReference>
<dbReference type="GO" id="GO:0015031">
    <property type="term" value="P:protein transport"/>
    <property type="evidence" value="ECO:0007669"/>
    <property type="project" value="UniProtKB-KW"/>
</dbReference>
<dbReference type="InterPro" id="IPR040122">
    <property type="entry name" value="Importin_beta"/>
</dbReference>
<comment type="subcellular location">
    <subcellularLocation>
        <location evidence="1">Cytoplasm</location>
    </subcellularLocation>
</comment>
<dbReference type="GO" id="GO:0005737">
    <property type="term" value="C:cytoplasm"/>
    <property type="evidence" value="ECO:0007669"/>
    <property type="project" value="UniProtKB-SubCell"/>
</dbReference>
<dbReference type="InterPro" id="IPR058584">
    <property type="entry name" value="IMB1_TNPO1-like_TPR"/>
</dbReference>